<evidence type="ECO:0000259" key="1">
    <source>
        <dbReference type="Pfam" id="PF01261"/>
    </source>
</evidence>
<proteinExistence type="predicted"/>
<evidence type="ECO:0000313" key="2">
    <source>
        <dbReference type="EMBL" id="SEL79474.1"/>
    </source>
</evidence>
<dbReference type="InterPro" id="IPR013022">
    <property type="entry name" value="Xyl_isomerase-like_TIM-brl"/>
</dbReference>
<dbReference type="SUPFAM" id="SSF51658">
    <property type="entry name" value="Xylose isomerase-like"/>
    <property type="match status" value="1"/>
</dbReference>
<keyword evidence="2" id="KW-0413">Isomerase</keyword>
<dbReference type="PANTHER" id="PTHR12110">
    <property type="entry name" value="HYDROXYPYRUVATE ISOMERASE"/>
    <property type="match status" value="1"/>
</dbReference>
<sequence>MEFALNHMSVARMGFAGLLRAASELGCIGVEVRSDLPGPLFDGMPAGDAGALARDAGLRLLALAEVSAFDDWTSDRRAQAQILMQTAAEAGAESIALIPRCDGGTGDLVMALRDLMPMLADHGLTGLVEPLGFTASSLRLKRAALDAIDTLDASATLRLVHDTFHHHLSGEPDIFAAQTGIVHISGVTDPDVQTSEMTDAHRGLIDGADRLCNLDQIERLLTAGYTGPFSFEAFSPDFHALPDPVGALRQSMEFIRTRGSAQAA</sequence>
<evidence type="ECO:0000313" key="3">
    <source>
        <dbReference type="Proteomes" id="UP000199283"/>
    </source>
</evidence>
<dbReference type="AlphaFoldDB" id="A0A1H7T577"/>
<dbReference type="RefSeq" id="WP_245737681.1">
    <property type="nucleotide sequence ID" value="NZ_FNZQ01000010.1"/>
</dbReference>
<accession>A0A1H7T577</accession>
<dbReference type="Gene3D" id="3.20.20.150">
    <property type="entry name" value="Divalent-metal-dependent TIM barrel enzymes"/>
    <property type="match status" value="1"/>
</dbReference>
<keyword evidence="3" id="KW-1185">Reference proteome</keyword>
<dbReference type="EMBL" id="FNZQ01000010">
    <property type="protein sequence ID" value="SEL79474.1"/>
    <property type="molecule type" value="Genomic_DNA"/>
</dbReference>
<dbReference type="GO" id="GO:0016853">
    <property type="term" value="F:isomerase activity"/>
    <property type="evidence" value="ECO:0007669"/>
    <property type="project" value="UniProtKB-KW"/>
</dbReference>
<gene>
    <name evidence="2" type="ORF">SAMN04488526_3551</name>
</gene>
<dbReference type="InterPro" id="IPR036237">
    <property type="entry name" value="Xyl_isomerase-like_sf"/>
</dbReference>
<dbReference type="Proteomes" id="UP000199283">
    <property type="component" value="Unassembled WGS sequence"/>
</dbReference>
<dbReference type="Pfam" id="PF01261">
    <property type="entry name" value="AP_endonuc_2"/>
    <property type="match status" value="1"/>
</dbReference>
<dbReference type="PANTHER" id="PTHR12110:SF21">
    <property type="entry name" value="XYLOSE ISOMERASE-LIKE TIM BARREL DOMAIN-CONTAINING PROTEIN"/>
    <property type="match status" value="1"/>
</dbReference>
<organism evidence="2 3">
    <name type="scientific">Jannaschia helgolandensis</name>
    <dbReference type="NCBI Taxonomy" id="188906"/>
    <lineage>
        <taxon>Bacteria</taxon>
        <taxon>Pseudomonadati</taxon>
        <taxon>Pseudomonadota</taxon>
        <taxon>Alphaproteobacteria</taxon>
        <taxon>Rhodobacterales</taxon>
        <taxon>Roseobacteraceae</taxon>
        <taxon>Jannaschia</taxon>
    </lineage>
</organism>
<dbReference type="STRING" id="188906.SAMN04488526_3551"/>
<feature type="domain" description="Xylose isomerase-like TIM barrel" evidence="1">
    <location>
        <begin position="19"/>
        <end position="257"/>
    </location>
</feature>
<name>A0A1H7T577_9RHOB</name>
<dbReference type="InterPro" id="IPR050312">
    <property type="entry name" value="IolE/XylAMocC-like"/>
</dbReference>
<reference evidence="2 3" key="1">
    <citation type="submission" date="2016-10" db="EMBL/GenBank/DDBJ databases">
        <authorList>
            <person name="de Groot N.N."/>
        </authorList>
    </citation>
    <scope>NUCLEOTIDE SEQUENCE [LARGE SCALE GENOMIC DNA]</scope>
    <source>
        <strain evidence="2 3">DSM 14858</strain>
    </source>
</reference>
<protein>
    <submittedName>
        <fullName evidence="2">2-keto-myo-inositol isomerase</fullName>
    </submittedName>
</protein>